<proteinExistence type="predicted"/>
<dbReference type="Pfam" id="PF01103">
    <property type="entry name" value="Omp85"/>
    <property type="match status" value="1"/>
</dbReference>
<gene>
    <name evidence="4" type="ORF">MNB_SM-4-344</name>
</gene>
<dbReference type="GO" id="GO:0019867">
    <property type="term" value="C:outer membrane"/>
    <property type="evidence" value="ECO:0007669"/>
    <property type="project" value="InterPro"/>
</dbReference>
<evidence type="ECO:0000256" key="1">
    <source>
        <dbReference type="ARBA" id="ARBA00004370"/>
    </source>
</evidence>
<reference evidence="4" key="1">
    <citation type="submission" date="2016-10" db="EMBL/GenBank/DDBJ databases">
        <authorList>
            <person name="de Groot N.N."/>
        </authorList>
    </citation>
    <scope>NUCLEOTIDE SEQUENCE</scope>
</reference>
<evidence type="ECO:0000313" key="4">
    <source>
        <dbReference type="EMBL" id="SFV54316.1"/>
    </source>
</evidence>
<keyword evidence="2" id="KW-0472">Membrane</keyword>
<protein>
    <submittedName>
        <fullName evidence="4">Outer membrane protein/protective antigen OMA87</fullName>
    </submittedName>
</protein>
<dbReference type="InterPro" id="IPR000184">
    <property type="entry name" value="Bac_surfAg_D15"/>
</dbReference>
<evidence type="ECO:0000256" key="2">
    <source>
        <dbReference type="ARBA" id="ARBA00023136"/>
    </source>
</evidence>
<dbReference type="AlphaFoldDB" id="A0A1W1BLC2"/>
<name>A0A1W1BLC2_9ZZZZ</name>
<organism evidence="4">
    <name type="scientific">hydrothermal vent metagenome</name>
    <dbReference type="NCBI Taxonomy" id="652676"/>
    <lineage>
        <taxon>unclassified sequences</taxon>
        <taxon>metagenomes</taxon>
        <taxon>ecological metagenomes</taxon>
    </lineage>
</organism>
<feature type="domain" description="Bacterial surface antigen (D15)" evidence="3">
    <location>
        <begin position="150"/>
        <end position="379"/>
    </location>
</feature>
<comment type="subcellular location">
    <subcellularLocation>
        <location evidence="1">Membrane</location>
    </subcellularLocation>
</comment>
<evidence type="ECO:0000259" key="3">
    <source>
        <dbReference type="Pfam" id="PF01103"/>
    </source>
</evidence>
<dbReference type="EMBL" id="FPHF01000027">
    <property type="protein sequence ID" value="SFV54316.1"/>
    <property type="molecule type" value="Genomic_DNA"/>
</dbReference>
<dbReference type="Gene3D" id="2.40.160.50">
    <property type="entry name" value="membrane protein fhac: a member of the omp85/tpsb transporter family"/>
    <property type="match status" value="1"/>
</dbReference>
<sequence>MQTFIKNIFLLCLLPLSLFANDVDNNESMFTDSSDGYLDMSKFLASKEGFLPVPMIITGPTFGLGGGVNIMFLHDKLMSKKNTNGHYIPPSISGVVVGATENGTKFAAAYHIGFYLDGNLRTTTFFGHPDANMEFGTTLGDVSLNTNGYLAYQELKYRLFDTSLFLGANYTYMRMKTSPNDVPKYLEKIADSLSNEQTYAGLALVLEYDSRDSIFTPDKGLYAKALVDFYSDTVGSDKNFINYRAKSFYYYPISKKLNLGLRGEYQSINGSDRAPAFMTPSLILRGMSNHKYQGQSTALGEVEMRYEVFHRNFLLGFAGTGKVYGDYSSEGEQSFSDASFHSSYGIGYRYELAKKFKLLAGFDIAKSQTDTAFYITVGSAWNAFY</sequence>
<accession>A0A1W1BLC2</accession>